<evidence type="ECO:0000313" key="4">
    <source>
        <dbReference type="Proteomes" id="UP000244896"/>
    </source>
</evidence>
<keyword evidence="4" id="KW-1185">Reference proteome</keyword>
<proteinExistence type="predicted"/>
<keyword evidence="2" id="KW-0472">Membrane</keyword>
<reference evidence="3 4" key="1">
    <citation type="journal article" date="2018" name="Syst. Appl. Microbiol.">
        <title>Ereboglobus luteus gen. nov. sp. nov. from cockroach guts, and new insights into the oxygen relationship of the genera Opitutus and Didymococcus (Verrucomicrobia: Opitutaceae).</title>
        <authorList>
            <person name="Tegtmeier D."/>
            <person name="Belitz A."/>
            <person name="Radek R."/>
            <person name="Heimerl T."/>
            <person name="Brune A."/>
        </authorList>
    </citation>
    <scope>NUCLEOTIDE SEQUENCE [LARGE SCALE GENOMIC DNA]</scope>
    <source>
        <strain evidence="3 4">Ho45</strain>
    </source>
</reference>
<sequence length="186" mass="21440">MRKLYFIIPIILASIFLFFYLSERKVIHQRTEEANAKQQAEIQAKIKKDKEDRDRARAIAVAQSEERAAEREKKRLEEEAQKAQIQAARDALADALQERERAYKQKLKLTEDRSTGDAQLRRAREQIKLQRAQFDYIKNSVKEVTAKKSIYEQSYGKLEAAERIAAANEAARLAAATPKNNPLNHT</sequence>
<evidence type="ECO:0000256" key="2">
    <source>
        <dbReference type="SAM" id="Phobius"/>
    </source>
</evidence>
<evidence type="ECO:0000256" key="1">
    <source>
        <dbReference type="SAM" id="Coils"/>
    </source>
</evidence>
<dbReference type="Proteomes" id="UP000244896">
    <property type="component" value="Chromosome"/>
</dbReference>
<organism evidence="3 4">
    <name type="scientific">Ereboglobus luteus</name>
    <dbReference type="NCBI Taxonomy" id="1796921"/>
    <lineage>
        <taxon>Bacteria</taxon>
        <taxon>Pseudomonadati</taxon>
        <taxon>Verrucomicrobiota</taxon>
        <taxon>Opitutia</taxon>
        <taxon>Opitutales</taxon>
        <taxon>Opitutaceae</taxon>
        <taxon>Ereboglobus</taxon>
    </lineage>
</organism>
<dbReference type="AlphaFoldDB" id="A0A2U8E1Y1"/>
<keyword evidence="2" id="KW-1133">Transmembrane helix</keyword>
<dbReference type="RefSeq" id="WP_108824700.1">
    <property type="nucleotide sequence ID" value="NZ_CP023004.1"/>
</dbReference>
<protein>
    <submittedName>
        <fullName evidence="3">Uncharacterized protein</fullName>
    </submittedName>
</protein>
<feature type="coiled-coil region" evidence="1">
    <location>
        <begin position="28"/>
        <end position="113"/>
    </location>
</feature>
<keyword evidence="1" id="KW-0175">Coiled coil</keyword>
<name>A0A2U8E1Y1_9BACT</name>
<dbReference type="EMBL" id="CP023004">
    <property type="protein sequence ID" value="AWI08888.1"/>
    <property type="molecule type" value="Genomic_DNA"/>
</dbReference>
<keyword evidence="2" id="KW-0812">Transmembrane</keyword>
<evidence type="ECO:0000313" key="3">
    <source>
        <dbReference type="EMBL" id="AWI08888.1"/>
    </source>
</evidence>
<gene>
    <name evidence="3" type="ORF">CKA38_06140</name>
</gene>
<dbReference type="KEGG" id="elut:CKA38_06140"/>
<accession>A0A2U8E1Y1</accession>
<feature type="transmembrane region" description="Helical" evidence="2">
    <location>
        <begin position="6"/>
        <end position="22"/>
    </location>
</feature>